<dbReference type="Pfam" id="PF00134">
    <property type="entry name" value="Cyclin_N"/>
    <property type="match status" value="1"/>
</dbReference>
<gene>
    <name evidence="4" type="primary">CABLES2</name>
</gene>
<dbReference type="InterPro" id="IPR006671">
    <property type="entry name" value="Cyclin_N"/>
</dbReference>
<keyword evidence="3" id="KW-1185">Reference proteome</keyword>
<feature type="region of interest" description="Disordered" evidence="1">
    <location>
        <begin position="1"/>
        <end position="154"/>
    </location>
</feature>
<dbReference type="CDD" id="cd20603">
    <property type="entry name" value="CYCLIN_CABLES2"/>
    <property type="match status" value="1"/>
</dbReference>
<dbReference type="Proteomes" id="UP001652642">
    <property type="component" value="Chromosome 4"/>
</dbReference>
<evidence type="ECO:0000313" key="4">
    <source>
        <dbReference type="RefSeq" id="XP_072852862.1"/>
    </source>
</evidence>
<reference evidence="4" key="1">
    <citation type="submission" date="2025-08" db="UniProtKB">
        <authorList>
            <consortium name="RefSeq"/>
        </authorList>
    </citation>
    <scope>IDENTIFICATION</scope>
</reference>
<proteinExistence type="predicted"/>
<sequence>MAAAACGAPAERPPKEPHHQRQQQQQQQPQPAQPAERASPSAPEQALPVAAAAAASRKRGGDSRRRQAALFFLNNISLDGRPPCLAPPGKQEPEPPPEQEQQPQPPPPLPPPLPPPPPPAGPPSSAPAEQQGLRAEKDAAGASEAGPRLRLAPNGPPVAAAGLLLPPGAAAPSAELDPSRGLGAAAAAAFLPQLLLGSPLCPVPAVPAAAVAGVFVGAAKPGIAAPPGLLSPTAGGGGGGGFPLEIQRQRTKHISGSPRHKGLKKMHFIKNMRQYDTRNSRIVLICAKRTLCVAFSILPYGENLRISELRIDGPKQRHPSGGVSVSSEMVLGMEGVELGADGKVVSYAKFLYPTNALVGCKNDGHGAAPMCRVAAPRSAGSSRYKSTTAKTIPSTADIGGDVGELVEYNPNLLDDPQWPCGKHKRVLIFASYMTTVIEYVKPSDLKKDMNETFKEKFPHIKLTLSKIRSLKREMRNLSMECNLEPVTVSMAYVYFEKLVLQGKLNKQNRKLCAGACVLLAAKISSDLRKHEVKHLIDKLEERFRFNRRDLIAFEFTVLVALELALYLPDNQVLPHFRRLTQQS</sequence>
<feature type="domain" description="Cyclin N-terminal" evidence="2">
    <location>
        <begin position="474"/>
        <end position="564"/>
    </location>
</feature>
<feature type="compositionally biased region" description="Pro residues" evidence="1">
    <location>
        <begin position="94"/>
        <end position="125"/>
    </location>
</feature>
<dbReference type="InterPro" id="IPR012388">
    <property type="entry name" value="CABLES1/2"/>
</dbReference>
<evidence type="ECO:0000313" key="3">
    <source>
        <dbReference type="Proteomes" id="UP001652642"/>
    </source>
</evidence>
<dbReference type="PANTHER" id="PTHR22896:SF3">
    <property type="entry name" value="CDK5 AND ABL1 ENZYME SUBSTRATE 2"/>
    <property type="match status" value="1"/>
</dbReference>
<feature type="compositionally biased region" description="Low complexity" evidence="1">
    <location>
        <begin position="22"/>
        <end position="55"/>
    </location>
</feature>
<evidence type="ECO:0000259" key="2">
    <source>
        <dbReference type="Pfam" id="PF00134"/>
    </source>
</evidence>
<dbReference type="GeneID" id="110086889"/>
<organism evidence="3 4">
    <name type="scientific">Pogona vitticeps</name>
    <name type="common">central bearded dragon</name>
    <dbReference type="NCBI Taxonomy" id="103695"/>
    <lineage>
        <taxon>Eukaryota</taxon>
        <taxon>Metazoa</taxon>
        <taxon>Chordata</taxon>
        <taxon>Craniata</taxon>
        <taxon>Vertebrata</taxon>
        <taxon>Euteleostomi</taxon>
        <taxon>Lepidosauria</taxon>
        <taxon>Squamata</taxon>
        <taxon>Bifurcata</taxon>
        <taxon>Unidentata</taxon>
        <taxon>Episquamata</taxon>
        <taxon>Toxicofera</taxon>
        <taxon>Iguania</taxon>
        <taxon>Acrodonta</taxon>
        <taxon>Agamidae</taxon>
        <taxon>Amphibolurinae</taxon>
        <taxon>Pogona</taxon>
    </lineage>
</organism>
<protein>
    <submittedName>
        <fullName evidence="4">CDK5 and ABL1 enzyme substrate 2</fullName>
    </submittedName>
</protein>
<name>A0ABM5G5D5_9SAUR</name>
<dbReference type="Gene3D" id="1.10.472.10">
    <property type="entry name" value="Cyclin-like"/>
    <property type="match status" value="1"/>
</dbReference>
<accession>A0ABM5G5D5</accession>
<feature type="compositionally biased region" description="Low complexity" evidence="1">
    <location>
        <begin position="1"/>
        <end position="10"/>
    </location>
</feature>
<dbReference type="InterPro" id="IPR036915">
    <property type="entry name" value="Cyclin-like_sf"/>
</dbReference>
<dbReference type="SUPFAM" id="SSF47954">
    <property type="entry name" value="Cyclin-like"/>
    <property type="match status" value="1"/>
</dbReference>
<dbReference type="PANTHER" id="PTHR22896">
    <property type="entry name" value="CDK5 AND ABL1 ENZYME SUBSTRATE 1"/>
    <property type="match status" value="1"/>
</dbReference>
<dbReference type="PIRSF" id="PIRSF025798">
    <property type="entry name" value="Cables"/>
    <property type="match status" value="1"/>
</dbReference>
<dbReference type="RefSeq" id="XP_072852862.1">
    <property type="nucleotide sequence ID" value="XM_072996761.1"/>
</dbReference>
<evidence type="ECO:0000256" key="1">
    <source>
        <dbReference type="SAM" id="MobiDB-lite"/>
    </source>
</evidence>